<dbReference type="Proteomes" id="UP001597061">
    <property type="component" value="Unassembled WGS sequence"/>
</dbReference>
<dbReference type="RefSeq" id="WP_379924722.1">
    <property type="nucleotide sequence ID" value="NZ_JBHTJI010000001.1"/>
</dbReference>
<name>A0ABW3JFA5_9FLAO</name>
<gene>
    <name evidence="3" type="ORF">ACFQ1R_03515</name>
</gene>
<feature type="domain" description="DUF3857" evidence="2">
    <location>
        <begin position="57"/>
        <end position="212"/>
    </location>
</feature>
<dbReference type="InterPro" id="IPR038765">
    <property type="entry name" value="Papain-like_cys_pep_sf"/>
</dbReference>
<evidence type="ECO:0000259" key="1">
    <source>
        <dbReference type="Pfam" id="PF01841"/>
    </source>
</evidence>
<dbReference type="Gene3D" id="2.60.40.3140">
    <property type="match status" value="1"/>
</dbReference>
<dbReference type="Pfam" id="PF12969">
    <property type="entry name" value="DUF3857"/>
    <property type="match status" value="1"/>
</dbReference>
<reference evidence="4" key="1">
    <citation type="journal article" date="2019" name="Int. J. Syst. Evol. Microbiol.">
        <title>The Global Catalogue of Microorganisms (GCM) 10K type strain sequencing project: providing services to taxonomists for standard genome sequencing and annotation.</title>
        <authorList>
            <consortium name="The Broad Institute Genomics Platform"/>
            <consortium name="The Broad Institute Genome Sequencing Center for Infectious Disease"/>
            <person name="Wu L."/>
            <person name="Ma J."/>
        </authorList>
    </citation>
    <scope>NUCLEOTIDE SEQUENCE [LARGE SCALE GENOMIC DNA]</scope>
    <source>
        <strain evidence="4">CCUG 62414</strain>
    </source>
</reference>
<keyword evidence="4" id="KW-1185">Reference proteome</keyword>
<evidence type="ECO:0000313" key="3">
    <source>
        <dbReference type="EMBL" id="MFD0989152.1"/>
    </source>
</evidence>
<dbReference type="EMBL" id="JBHTJI010000001">
    <property type="protein sequence ID" value="MFD0989152.1"/>
    <property type="molecule type" value="Genomic_DNA"/>
</dbReference>
<protein>
    <submittedName>
        <fullName evidence="3">DUF3857 domain-containing transglutaminase family protein</fullName>
    </submittedName>
</protein>
<evidence type="ECO:0000259" key="2">
    <source>
        <dbReference type="Pfam" id="PF12969"/>
    </source>
</evidence>
<comment type="caution">
    <text evidence="3">The sequence shown here is derived from an EMBL/GenBank/DDBJ whole genome shotgun (WGS) entry which is preliminary data.</text>
</comment>
<dbReference type="Pfam" id="PF01841">
    <property type="entry name" value="Transglut_core"/>
    <property type="match status" value="1"/>
</dbReference>
<evidence type="ECO:0000313" key="4">
    <source>
        <dbReference type="Proteomes" id="UP001597061"/>
    </source>
</evidence>
<dbReference type="Gene3D" id="3.10.620.30">
    <property type="match status" value="1"/>
</dbReference>
<dbReference type="InterPro" id="IPR024618">
    <property type="entry name" value="DUF3857"/>
</dbReference>
<sequence length="638" mass="72952">MNLKIKVLYILLFITIQVSSQEKFHTSFTLPSNLKENANAVIRSNELIITINSVNDMTVYQKRIITVLNKEGNKNIDAYVHYDNNVKIKTLEVLIFNQLGANIKKIKKNDFKDVSAVDGGTLYSDSRVMYLEYTPITYPYTIEFVCEINTKNTAFIEPFMPVSDYFVSVENSSYTINFPTDLTIRTKEKNLEGLKITKETLQTKISYNVKNMEAKKPEAYSPSLVDIAPKVLVTSNKFALEGVQTEVEDWSGFGKWMYRDLIKETHDLPASTVAMIQNLVKDETNDIDKAKKIYQYVQDKTRYISVQVGIGGWKPFNASAVDKLGYGDCKALTNYTMSLLNAAGIQSNYTVVYAGDSQRSLEHDFAAMQGNHVILNIPQDNGDDIWLECTSQKLPFGFIGDFTDDRDVLVITPEGGKIKHTKKYQAQESSQLIKGTYTITENGLIEVSAIVNSKGIQYDNKYWLETETERDLDTYYKKRWNYINGITINSMRINNNKLANEFVEDVSFVAPNYAKTVGDRMLLTLNALNRNTDIPDRYRDRKLPLKIKRGFVDIDEVEIKLPTGFTIESSPEKVALDNKFGSYKAEIIVKDENTIVYKREFIVNDGEFPKEDYEAYREFYKEVNKQDNAKIALIKNQP</sequence>
<accession>A0ABW3JFA5</accession>
<organism evidence="3 4">
    <name type="scientific">Mariniflexile jejuense</name>
    <dbReference type="NCBI Taxonomy" id="1173582"/>
    <lineage>
        <taxon>Bacteria</taxon>
        <taxon>Pseudomonadati</taxon>
        <taxon>Bacteroidota</taxon>
        <taxon>Flavobacteriia</taxon>
        <taxon>Flavobacteriales</taxon>
        <taxon>Flavobacteriaceae</taxon>
        <taxon>Mariniflexile</taxon>
    </lineage>
</organism>
<dbReference type="Gene3D" id="2.60.120.1130">
    <property type="match status" value="1"/>
</dbReference>
<dbReference type="InterPro" id="IPR002931">
    <property type="entry name" value="Transglutaminase-like"/>
</dbReference>
<proteinExistence type="predicted"/>
<feature type="domain" description="Transglutaminase-like" evidence="1">
    <location>
        <begin position="275"/>
        <end position="374"/>
    </location>
</feature>
<dbReference type="SUPFAM" id="SSF54001">
    <property type="entry name" value="Cysteine proteinases"/>
    <property type="match status" value="1"/>
</dbReference>